<evidence type="ECO:0000313" key="1">
    <source>
        <dbReference type="EMBL" id="RIJ48699.1"/>
    </source>
</evidence>
<dbReference type="AlphaFoldDB" id="A0A399T126"/>
<organism evidence="1 2">
    <name type="scientific">Maribellus luteus</name>
    <dbReference type="NCBI Taxonomy" id="2305463"/>
    <lineage>
        <taxon>Bacteria</taxon>
        <taxon>Pseudomonadati</taxon>
        <taxon>Bacteroidota</taxon>
        <taxon>Bacteroidia</taxon>
        <taxon>Marinilabiliales</taxon>
        <taxon>Prolixibacteraceae</taxon>
        <taxon>Maribellus</taxon>
    </lineage>
</organism>
<dbReference type="EMBL" id="QWGR01000004">
    <property type="protein sequence ID" value="RIJ48699.1"/>
    <property type="molecule type" value="Genomic_DNA"/>
</dbReference>
<accession>A0A399T126</accession>
<gene>
    <name evidence="1" type="ORF">D1614_09200</name>
</gene>
<sequence>MNLLLIDNEDLTESISDINDLAVKKSIPIKCYPLHVGLPDGNDVIDENGKISLQLVRDKLDRLYGNRRFHMVASDFKLNDEEIDGVAIIRQLNGISNTRKAAKILYSAELDEIVQGYLEIYKKDGDFDRSWRDFKALITLNILDFVIRDKIEECIINLIGKNGDNGDDYIVDELLSHSDLSFNPSLEIYEGMTLGEIADQLVNNDSQSHKFKRKLIQLAVADLVNLNNE</sequence>
<dbReference type="Proteomes" id="UP000265926">
    <property type="component" value="Unassembled WGS sequence"/>
</dbReference>
<evidence type="ECO:0000313" key="2">
    <source>
        <dbReference type="Proteomes" id="UP000265926"/>
    </source>
</evidence>
<name>A0A399T126_9BACT</name>
<comment type="caution">
    <text evidence="1">The sequence shown here is derived from an EMBL/GenBank/DDBJ whole genome shotgun (WGS) entry which is preliminary data.</text>
</comment>
<dbReference type="RefSeq" id="WP_119437619.1">
    <property type="nucleotide sequence ID" value="NZ_QWGR01000004.1"/>
</dbReference>
<reference evidence="1 2" key="1">
    <citation type="submission" date="2018-08" db="EMBL/GenBank/DDBJ databases">
        <title>Pallidiluteibacterium maritimus gen. nov., sp. nov., isolated from coastal sediment.</title>
        <authorList>
            <person name="Zhou L.Y."/>
        </authorList>
    </citation>
    <scope>NUCLEOTIDE SEQUENCE [LARGE SCALE GENOMIC DNA]</scope>
    <source>
        <strain evidence="1 2">XSD2</strain>
    </source>
</reference>
<keyword evidence="2" id="KW-1185">Reference proteome</keyword>
<proteinExistence type="predicted"/>
<protein>
    <submittedName>
        <fullName evidence="1">Uncharacterized protein</fullName>
    </submittedName>
</protein>